<reference evidence="2" key="3">
    <citation type="submission" date="2020-12" db="UniProtKB">
        <authorList>
            <consortium name="EnsemblPlants"/>
        </authorList>
    </citation>
    <scope>IDENTIFICATION</scope>
</reference>
<evidence type="ECO:0000313" key="3">
    <source>
        <dbReference type="Proteomes" id="UP000006727"/>
    </source>
</evidence>
<accession>A0A2K1JT15</accession>
<gene>
    <name evidence="1" type="ORF">PHYPA_014438</name>
</gene>
<protein>
    <submittedName>
        <fullName evidence="1 2">Uncharacterized protein</fullName>
    </submittedName>
</protein>
<sequence>MSFSRVLHVCDHVLCIHMVQCNVMVLRQVAARRASEL</sequence>
<evidence type="ECO:0000313" key="1">
    <source>
        <dbReference type="EMBL" id="PNR44669.1"/>
    </source>
</evidence>
<dbReference type="AlphaFoldDB" id="A0A2K1JT15"/>
<reference evidence="1 3" key="2">
    <citation type="journal article" date="2018" name="Plant J.">
        <title>The Physcomitrella patens chromosome-scale assembly reveals moss genome structure and evolution.</title>
        <authorList>
            <person name="Lang D."/>
            <person name="Ullrich K.K."/>
            <person name="Murat F."/>
            <person name="Fuchs J."/>
            <person name="Jenkins J."/>
            <person name="Haas F.B."/>
            <person name="Piednoel M."/>
            <person name="Gundlach H."/>
            <person name="Van Bel M."/>
            <person name="Meyberg R."/>
            <person name="Vives C."/>
            <person name="Morata J."/>
            <person name="Symeonidi A."/>
            <person name="Hiss M."/>
            <person name="Muchero W."/>
            <person name="Kamisugi Y."/>
            <person name="Saleh O."/>
            <person name="Blanc G."/>
            <person name="Decker E.L."/>
            <person name="van Gessel N."/>
            <person name="Grimwood J."/>
            <person name="Hayes R.D."/>
            <person name="Graham S.W."/>
            <person name="Gunter L.E."/>
            <person name="McDaniel S.F."/>
            <person name="Hoernstein S.N.W."/>
            <person name="Larsson A."/>
            <person name="Li F.W."/>
            <person name="Perroud P.F."/>
            <person name="Phillips J."/>
            <person name="Ranjan P."/>
            <person name="Rokshar D.S."/>
            <person name="Rothfels C.J."/>
            <person name="Schneider L."/>
            <person name="Shu S."/>
            <person name="Stevenson D.W."/>
            <person name="Thummler F."/>
            <person name="Tillich M."/>
            <person name="Villarreal Aguilar J.C."/>
            <person name="Widiez T."/>
            <person name="Wong G.K."/>
            <person name="Wymore A."/>
            <person name="Zhang Y."/>
            <person name="Zimmer A.D."/>
            <person name="Quatrano R.S."/>
            <person name="Mayer K.F.X."/>
            <person name="Goodstein D."/>
            <person name="Casacuberta J.M."/>
            <person name="Vandepoele K."/>
            <person name="Reski R."/>
            <person name="Cuming A.C."/>
            <person name="Tuskan G.A."/>
            <person name="Maumus F."/>
            <person name="Salse J."/>
            <person name="Schmutz J."/>
            <person name="Rensing S.A."/>
        </authorList>
    </citation>
    <scope>NUCLEOTIDE SEQUENCE [LARGE SCALE GENOMIC DNA]</scope>
    <source>
        <strain evidence="2 3">cv. Gransden 2004</strain>
    </source>
</reference>
<dbReference type="EMBL" id="ABEU02000011">
    <property type="protein sequence ID" value="PNR44669.1"/>
    <property type="molecule type" value="Genomic_DNA"/>
</dbReference>
<name>A0A2K1JT15_PHYPA</name>
<reference evidence="1 3" key="1">
    <citation type="journal article" date="2008" name="Science">
        <title>The Physcomitrella genome reveals evolutionary insights into the conquest of land by plants.</title>
        <authorList>
            <person name="Rensing S."/>
            <person name="Lang D."/>
            <person name="Zimmer A."/>
            <person name="Terry A."/>
            <person name="Salamov A."/>
            <person name="Shapiro H."/>
            <person name="Nishiyama T."/>
            <person name="Perroud P.-F."/>
            <person name="Lindquist E."/>
            <person name="Kamisugi Y."/>
            <person name="Tanahashi T."/>
            <person name="Sakakibara K."/>
            <person name="Fujita T."/>
            <person name="Oishi K."/>
            <person name="Shin-I T."/>
            <person name="Kuroki Y."/>
            <person name="Toyoda A."/>
            <person name="Suzuki Y."/>
            <person name="Hashimoto A."/>
            <person name="Yamaguchi K."/>
            <person name="Sugano A."/>
            <person name="Kohara Y."/>
            <person name="Fujiyama A."/>
            <person name="Anterola A."/>
            <person name="Aoki S."/>
            <person name="Ashton N."/>
            <person name="Barbazuk W.B."/>
            <person name="Barker E."/>
            <person name="Bennetzen J."/>
            <person name="Bezanilla M."/>
            <person name="Blankenship R."/>
            <person name="Cho S.H."/>
            <person name="Dutcher S."/>
            <person name="Estelle M."/>
            <person name="Fawcett J.A."/>
            <person name="Gundlach H."/>
            <person name="Hanada K."/>
            <person name="Heyl A."/>
            <person name="Hicks K.A."/>
            <person name="Hugh J."/>
            <person name="Lohr M."/>
            <person name="Mayer K."/>
            <person name="Melkozernov A."/>
            <person name="Murata T."/>
            <person name="Nelson D."/>
            <person name="Pils B."/>
            <person name="Prigge M."/>
            <person name="Reiss B."/>
            <person name="Renner T."/>
            <person name="Rombauts S."/>
            <person name="Rushton P."/>
            <person name="Sanderfoot A."/>
            <person name="Schween G."/>
            <person name="Shiu S.-H."/>
            <person name="Stueber K."/>
            <person name="Theodoulou F.L."/>
            <person name="Tu H."/>
            <person name="Van de Peer Y."/>
            <person name="Verrier P.J."/>
            <person name="Waters E."/>
            <person name="Wood A."/>
            <person name="Yang L."/>
            <person name="Cove D."/>
            <person name="Cuming A."/>
            <person name="Hasebe M."/>
            <person name="Lucas S."/>
            <person name="Mishler D.B."/>
            <person name="Reski R."/>
            <person name="Grigoriev I."/>
            <person name="Quatrano R.S."/>
            <person name="Boore J.L."/>
        </authorList>
    </citation>
    <scope>NUCLEOTIDE SEQUENCE [LARGE SCALE GENOMIC DNA]</scope>
    <source>
        <strain evidence="2 3">cv. Gransden 2004</strain>
    </source>
</reference>
<dbReference type="InParanoid" id="A0A2K1JT15"/>
<dbReference type="Proteomes" id="UP000006727">
    <property type="component" value="Chromosome 11"/>
</dbReference>
<keyword evidence="3" id="KW-1185">Reference proteome</keyword>
<evidence type="ECO:0000313" key="2">
    <source>
        <dbReference type="EnsemblPlants" id="Pp3c11_1179V3.1"/>
    </source>
</evidence>
<organism evidence="1">
    <name type="scientific">Physcomitrium patens</name>
    <name type="common">Spreading-leaved earth moss</name>
    <name type="synonym">Physcomitrella patens</name>
    <dbReference type="NCBI Taxonomy" id="3218"/>
    <lineage>
        <taxon>Eukaryota</taxon>
        <taxon>Viridiplantae</taxon>
        <taxon>Streptophyta</taxon>
        <taxon>Embryophyta</taxon>
        <taxon>Bryophyta</taxon>
        <taxon>Bryophytina</taxon>
        <taxon>Bryopsida</taxon>
        <taxon>Funariidae</taxon>
        <taxon>Funariales</taxon>
        <taxon>Funariaceae</taxon>
        <taxon>Physcomitrium</taxon>
    </lineage>
</organism>
<dbReference type="EnsemblPlants" id="Pp3c11_1179V3.1">
    <property type="protein sequence ID" value="Pp3c11_1179V3.1"/>
    <property type="gene ID" value="Pp3c11_1179"/>
</dbReference>
<dbReference type="Gramene" id="Pp3c11_1179V3.1">
    <property type="protein sequence ID" value="Pp3c11_1179V3.1"/>
    <property type="gene ID" value="Pp3c11_1179"/>
</dbReference>
<proteinExistence type="predicted"/>